<reference evidence="1 2" key="2">
    <citation type="submission" date="2018-04" db="EMBL/GenBank/DDBJ databases">
        <title>OglaRS2 (Oryza glaberrima Reference Sequence Version 2).</title>
        <authorList>
            <person name="Zhang J."/>
            <person name="Kudrna D."/>
            <person name="Lee S."/>
            <person name="Talag J."/>
            <person name="Rajasekar S."/>
            <person name="Wing R.A."/>
        </authorList>
    </citation>
    <scope>NUCLEOTIDE SEQUENCE [LARGE SCALE GENOMIC DNA]</scope>
    <source>
        <strain evidence="1 2">cv. IRGC 96717</strain>
    </source>
</reference>
<dbReference type="EnsemblPlants" id="ORGLA03G0131100.1">
    <property type="protein sequence ID" value="ORGLA03G0131100.1"/>
    <property type="gene ID" value="ORGLA03G0131100"/>
</dbReference>
<dbReference type="AlphaFoldDB" id="I1PAB5"/>
<protein>
    <submittedName>
        <fullName evidence="1">Uncharacterized protein</fullName>
    </submittedName>
</protein>
<sequence>MTITSVPNGSASNVHPSLGRPRLLSSNMLLGASGSRDDRFFPAFPSVSRSASSTRLPNSGFFPAAPAAADAAEALPFGDEPPGSAYLPSTRAARSRSRAVSGASFGGSWGGLPLALGAAGGGGVFVASCAAGAARSLSAAGHVLACLLLAGESRRDSSAGGGLWWKAAAVVAAFWK</sequence>
<dbReference type="HOGENOM" id="CLU_1527547_0_0_1"/>
<evidence type="ECO:0000313" key="1">
    <source>
        <dbReference type="EnsemblPlants" id="ORGLA03G0131100.1"/>
    </source>
</evidence>
<dbReference type="Gramene" id="ORGLA03G0131100.1">
    <property type="protein sequence ID" value="ORGLA03G0131100.1"/>
    <property type="gene ID" value="ORGLA03G0131100"/>
</dbReference>
<organism evidence="1 2">
    <name type="scientific">Oryza glaberrima</name>
    <name type="common">African rice</name>
    <dbReference type="NCBI Taxonomy" id="4538"/>
    <lineage>
        <taxon>Eukaryota</taxon>
        <taxon>Viridiplantae</taxon>
        <taxon>Streptophyta</taxon>
        <taxon>Embryophyta</taxon>
        <taxon>Tracheophyta</taxon>
        <taxon>Spermatophyta</taxon>
        <taxon>Magnoliopsida</taxon>
        <taxon>Liliopsida</taxon>
        <taxon>Poales</taxon>
        <taxon>Poaceae</taxon>
        <taxon>BOP clade</taxon>
        <taxon>Oryzoideae</taxon>
        <taxon>Oryzeae</taxon>
        <taxon>Oryzinae</taxon>
        <taxon>Oryza</taxon>
    </lineage>
</organism>
<dbReference type="Proteomes" id="UP000007306">
    <property type="component" value="Chromosome 3"/>
</dbReference>
<evidence type="ECO:0000313" key="2">
    <source>
        <dbReference type="Proteomes" id="UP000007306"/>
    </source>
</evidence>
<proteinExistence type="predicted"/>
<accession>I1PAB5</accession>
<name>I1PAB5_ORYGL</name>
<keyword evidence="2" id="KW-1185">Reference proteome</keyword>
<reference evidence="1" key="1">
    <citation type="submission" date="2015-06" db="UniProtKB">
        <authorList>
            <consortium name="EnsemblPlants"/>
        </authorList>
    </citation>
    <scope>IDENTIFICATION</scope>
</reference>